<proteinExistence type="predicted"/>
<evidence type="ECO:0000256" key="3">
    <source>
        <dbReference type="ARBA" id="ARBA00022764"/>
    </source>
</evidence>
<dbReference type="GO" id="GO:0030288">
    <property type="term" value="C:outer membrane-bounded periplasmic space"/>
    <property type="evidence" value="ECO:0007669"/>
    <property type="project" value="TreeGrafter"/>
</dbReference>
<sequence>MKKLIILFITAVSLTLNVYGKTAKNENFPLIVEARQLTYDKNKQIATYIGNVIVEKGDLTIKGDKLYLYFDKTGKVVEKAVMVGNVTFRWKQGSGKCDELEYFPGQEKVILKGNAQLKQGKNVIIGDRIVAFRNGNVTVEGIKQKVKTIIYPEETEK</sequence>
<keyword evidence="3" id="KW-0574">Periplasm</keyword>
<keyword evidence="6" id="KW-1185">Reference proteome</keyword>
<dbReference type="InterPro" id="IPR052037">
    <property type="entry name" value="LPS_export_LptA"/>
</dbReference>
<dbReference type="InterPro" id="IPR005653">
    <property type="entry name" value="OstA-like_N"/>
</dbReference>
<organism evidence="5 6">
    <name type="scientific">Desulfurobacterium atlanticum</name>
    <dbReference type="NCBI Taxonomy" id="240169"/>
    <lineage>
        <taxon>Bacteria</taxon>
        <taxon>Pseudomonadati</taxon>
        <taxon>Aquificota</taxon>
        <taxon>Aquificia</taxon>
        <taxon>Desulfurobacteriales</taxon>
        <taxon>Desulfurobacteriaceae</taxon>
        <taxon>Desulfurobacterium</taxon>
    </lineage>
</organism>
<accession>A0A238XRP8</accession>
<protein>
    <submittedName>
        <fullName evidence="5">Lipopolysaccharide export system protein LptA</fullName>
    </submittedName>
</protein>
<evidence type="ECO:0000256" key="2">
    <source>
        <dbReference type="ARBA" id="ARBA00022729"/>
    </source>
</evidence>
<dbReference type="GO" id="GO:0001530">
    <property type="term" value="F:lipopolysaccharide binding"/>
    <property type="evidence" value="ECO:0007669"/>
    <property type="project" value="InterPro"/>
</dbReference>
<dbReference type="PANTHER" id="PTHR36504:SF1">
    <property type="entry name" value="LIPOPOLYSACCHARIDE EXPORT SYSTEM PROTEIN LPTA"/>
    <property type="match status" value="1"/>
</dbReference>
<dbReference type="PANTHER" id="PTHR36504">
    <property type="entry name" value="LIPOPOLYSACCHARIDE EXPORT SYSTEM PROTEIN LPTA"/>
    <property type="match status" value="1"/>
</dbReference>
<keyword evidence="2" id="KW-0732">Signal</keyword>
<dbReference type="AlphaFoldDB" id="A0A238XRP8"/>
<dbReference type="InterPro" id="IPR014340">
    <property type="entry name" value="LptA"/>
</dbReference>
<reference evidence="6" key="1">
    <citation type="submission" date="2017-06" db="EMBL/GenBank/DDBJ databases">
        <authorList>
            <person name="Varghese N."/>
            <person name="Submissions S."/>
        </authorList>
    </citation>
    <scope>NUCLEOTIDE SEQUENCE [LARGE SCALE GENOMIC DNA]</scope>
    <source>
        <strain evidence="6">DSM 15668</strain>
    </source>
</reference>
<evidence type="ECO:0000313" key="6">
    <source>
        <dbReference type="Proteomes" id="UP000198405"/>
    </source>
</evidence>
<feature type="domain" description="Organic solvent tolerance-like N-terminal" evidence="4">
    <location>
        <begin position="32"/>
        <end position="133"/>
    </location>
</feature>
<evidence type="ECO:0000259" key="4">
    <source>
        <dbReference type="Pfam" id="PF03968"/>
    </source>
</evidence>
<dbReference type="GO" id="GO:0009279">
    <property type="term" value="C:cell outer membrane"/>
    <property type="evidence" value="ECO:0007669"/>
    <property type="project" value="TreeGrafter"/>
</dbReference>
<dbReference type="Proteomes" id="UP000198405">
    <property type="component" value="Unassembled WGS sequence"/>
</dbReference>
<dbReference type="EMBL" id="FZOB01000001">
    <property type="protein sequence ID" value="SNR61716.1"/>
    <property type="molecule type" value="Genomic_DNA"/>
</dbReference>
<name>A0A238XRP8_9BACT</name>
<dbReference type="Gene3D" id="2.60.450.10">
    <property type="entry name" value="Lipopolysaccharide (LPS) transport protein A like domain"/>
    <property type="match status" value="1"/>
</dbReference>
<dbReference type="GO" id="GO:0015920">
    <property type="term" value="P:lipopolysaccharide transport"/>
    <property type="evidence" value="ECO:0007669"/>
    <property type="project" value="InterPro"/>
</dbReference>
<dbReference type="GO" id="GO:0017089">
    <property type="term" value="F:glycolipid transfer activity"/>
    <property type="evidence" value="ECO:0007669"/>
    <property type="project" value="TreeGrafter"/>
</dbReference>
<keyword evidence="1" id="KW-0813">Transport</keyword>
<evidence type="ECO:0000313" key="5">
    <source>
        <dbReference type="EMBL" id="SNR61716.1"/>
    </source>
</evidence>
<evidence type="ECO:0000256" key="1">
    <source>
        <dbReference type="ARBA" id="ARBA00022448"/>
    </source>
</evidence>
<dbReference type="RefSeq" id="WP_089322250.1">
    <property type="nucleotide sequence ID" value="NZ_FZOB01000001.1"/>
</dbReference>
<dbReference type="OrthoDB" id="14367at2"/>
<dbReference type="NCBIfam" id="TIGR03002">
    <property type="entry name" value="outer_YhbN_LptA"/>
    <property type="match status" value="1"/>
</dbReference>
<gene>
    <name evidence="5" type="ORF">SAMN06265340_101220</name>
</gene>
<dbReference type="Pfam" id="PF03968">
    <property type="entry name" value="LptD_N"/>
    <property type="match status" value="1"/>
</dbReference>